<protein>
    <recommendedName>
        <fullName evidence="4">Secreted protein</fullName>
    </recommendedName>
</protein>
<keyword evidence="1" id="KW-1133">Transmembrane helix</keyword>
<gene>
    <name evidence="2" type="ORF">CEPIT_LOCUS30312</name>
</gene>
<evidence type="ECO:0008006" key="4">
    <source>
        <dbReference type="Google" id="ProtNLM"/>
    </source>
</evidence>
<accession>A0AAV0F3E9</accession>
<evidence type="ECO:0000313" key="2">
    <source>
        <dbReference type="EMBL" id="CAH9130033.1"/>
    </source>
</evidence>
<keyword evidence="1" id="KW-0472">Membrane</keyword>
<dbReference type="Proteomes" id="UP001152523">
    <property type="component" value="Unassembled WGS sequence"/>
</dbReference>
<feature type="transmembrane region" description="Helical" evidence="1">
    <location>
        <begin position="12"/>
        <end position="31"/>
    </location>
</feature>
<comment type="caution">
    <text evidence="2">The sequence shown here is derived from an EMBL/GenBank/DDBJ whole genome shotgun (WGS) entry which is preliminary data.</text>
</comment>
<organism evidence="2 3">
    <name type="scientific">Cuscuta epithymum</name>
    <dbReference type="NCBI Taxonomy" id="186058"/>
    <lineage>
        <taxon>Eukaryota</taxon>
        <taxon>Viridiplantae</taxon>
        <taxon>Streptophyta</taxon>
        <taxon>Embryophyta</taxon>
        <taxon>Tracheophyta</taxon>
        <taxon>Spermatophyta</taxon>
        <taxon>Magnoliopsida</taxon>
        <taxon>eudicotyledons</taxon>
        <taxon>Gunneridae</taxon>
        <taxon>Pentapetalae</taxon>
        <taxon>asterids</taxon>
        <taxon>lamiids</taxon>
        <taxon>Solanales</taxon>
        <taxon>Convolvulaceae</taxon>
        <taxon>Cuscuteae</taxon>
        <taxon>Cuscuta</taxon>
        <taxon>Cuscuta subgen. Cuscuta</taxon>
    </lineage>
</organism>
<dbReference type="EMBL" id="CAMAPF010000958">
    <property type="protein sequence ID" value="CAH9130033.1"/>
    <property type="molecule type" value="Genomic_DNA"/>
</dbReference>
<proteinExistence type="predicted"/>
<sequence>MPTSSRISRLHWLQLLSSLHFIVAFYQGYVFNHELLFTNMFMSDPIKSKINPRCHTIAFLRFSLPP</sequence>
<evidence type="ECO:0000313" key="3">
    <source>
        <dbReference type="Proteomes" id="UP001152523"/>
    </source>
</evidence>
<reference evidence="2" key="1">
    <citation type="submission" date="2022-07" db="EMBL/GenBank/DDBJ databases">
        <authorList>
            <person name="Macas J."/>
            <person name="Novak P."/>
            <person name="Neumann P."/>
        </authorList>
    </citation>
    <scope>NUCLEOTIDE SEQUENCE</scope>
</reference>
<keyword evidence="1" id="KW-0812">Transmembrane</keyword>
<keyword evidence="3" id="KW-1185">Reference proteome</keyword>
<dbReference type="AlphaFoldDB" id="A0AAV0F3E9"/>
<evidence type="ECO:0000256" key="1">
    <source>
        <dbReference type="SAM" id="Phobius"/>
    </source>
</evidence>
<name>A0AAV0F3E9_9ASTE</name>